<dbReference type="Proteomes" id="UP000253772">
    <property type="component" value="Chromosome c2"/>
</dbReference>
<name>A0A482IVC6_9BURK</name>
<evidence type="ECO:0000313" key="2">
    <source>
        <dbReference type="Proteomes" id="UP000253772"/>
    </source>
</evidence>
<organism evidence="1 2">
    <name type="scientific">Cupriavidus metallidurans</name>
    <dbReference type="NCBI Taxonomy" id="119219"/>
    <lineage>
        <taxon>Bacteria</taxon>
        <taxon>Pseudomonadati</taxon>
        <taxon>Pseudomonadota</taxon>
        <taxon>Betaproteobacteria</taxon>
        <taxon>Burkholderiales</taxon>
        <taxon>Burkholderiaceae</taxon>
        <taxon>Cupriavidus</taxon>
    </lineage>
</organism>
<gene>
    <name evidence="1" type="ORF">DDF84_018880</name>
</gene>
<proteinExistence type="predicted"/>
<dbReference type="InterPro" id="IPR021250">
    <property type="entry name" value="DUF2789"/>
</dbReference>
<dbReference type="InterPro" id="IPR038086">
    <property type="entry name" value="DUF2789_sf"/>
</dbReference>
<reference evidence="1 2" key="1">
    <citation type="submission" date="2019-03" db="EMBL/GenBank/DDBJ databases">
        <title>Comparative insights into the high quality Complete genome sequence of highly metal resistant Cupriavidus metallidurans strain BS1 isolated from a gold-copper mine.</title>
        <authorList>
            <person name="Mazhar H.S."/>
            <person name="Rensing C."/>
        </authorList>
    </citation>
    <scope>NUCLEOTIDE SEQUENCE [LARGE SCALE GENOMIC DNA]</scope>
    <source>
        <strain evidence="1 2">BS1</strain>
    </source>
</reference>
<dbReference type="AlphaFoldDB" id="A0A482IVC6"/>
<dbReference type="Gene3D" id="1.10.10.1130">
    <property type="entry name" value="Uncharacterised protein PF10982, DUF2789"/>
    <property type="match status" value="1"/>
</dbReference>
<dbReference type="EMBL" id="CP037901">
    <property type="protein sequence ID" value="QBP11872.1"/>
    <property type="molecule type" value="Genomic_DNA"/>
</dbReference>
<evidence type="ECO:0000313" key="1">
    <source>
        <dbReference type="EMBL" id="QBP11872.1"/>
    </source>
</evidence>
<dbReference type="OrthoDB" id="5828847at2"/>
<dbReference type="RefSeq" id="WP_017513618.1">
    <property type="nucleotide sequence ID" value="NZ_CP037901.1"/>
</dbReference>
<accession>A0A482IVC6</accession>
<sequence>MDAPFHQFSELFAQLGLPSDESDIRAFIAKHSPLPQNVELWDASFWTPAQASLLRDEIAEDADWAEAVDQLNLALRAPA</sequence>
<dbReference type="Pfam" id="PF10982">
    <property type="entry name" value="DUF2789"/>
    <property type="match status" value="1"/>
</dbReference>
<protein>
    <submittedName>
        <fullName evidence="1">DUF2789 domain-containing protein</fullName>
    </submittedName>
</protein>